<organism evidence="1 2">
    <name type="scientific">Ancylobacter defluvii</name>
    <dbReference type="NCBI Taxonomy" id="1282440"/>
    <lineage>
        <taxon>Bacteria</taxon>
        <taxon>Pseudomonadati</taxon>
        <taxon>Pseudomonadota</taxon>
        <taxon>Alphaproteobacteria</taxon>
        <taxon>Hyphomicrobiales</taxon>
        <taxon>Xanthobacteraceae</taxon>
        <taxon>Ancylobacter</taxon>
    </lineage>
</organism>
<dbReference type="RefSeq" id="WP_213359427.1">
    <property type="nucleotide sequence ID" value="NZ_BSFM01000017.1"/>
</dbReference>
<proteinExistence type="predicted"/>
<dbReference type="EMBL" id="BSFM01000017">
    <property type="protein sequence ID" value="GLK85712.1"/>
    <property type="molecule type" value="Genomic_DNA"/>
</dbReference>
<comment type="caution">
    <text evidence="1">The sequence shown here is derived from an EMBL/GenBank/DDBJ whole genome shotgun (WGS) entry which is preliminary data.</text>
</comment>
<evidence type="ECO:0000313" key="2">
    <source>
        <dbReference type="Proteomes" id="UP001143330"/>
    </source>
</evidence>
<reference evidence="1" key="1">
    <citation type="journal article" date="2014" name="Int. J. Syst. Evol. Microbiol.">
        <title>Complete genome sequence of Corynebacterium casei LMG S-19264T (=DSM 44701T), isolated from a smear-ripened cheese.</title>
        <authorList>
            <consortium name="US DOE Joint Genome Institute (JGI-PGF)"/>
            <person name="Walter F."/>
            <person name="Albersmeier A."/>
            <person name="Kalinowski J."/>
            <person name="Ruckert C."/>
        </authorList>
    </citation>
    <scope>NUCLEOTIDE SEQUENCE</scope>
    <source>
        <strain evidence="1">VKM B-2789</strain>
    </source>
</reference>
<protein>
    <submittedName>
        <fullName evidence="1">Uncharacterized protein</fullName>
    </submittedName>
</protein>
<sequence>MTPVLSRGVAARLDPFMPFADGICFDDCFALAAGTVAMLRGRGLVWLTRLCIDNPGEEYRYPAGYVIAADRRDAELIADARGLGETVLGCWEAS</sequence>
<evidence type="ECO:0000313" key="1">
    <source>
        <dbReference type="EMBL" id="GLK85712.1"/>
    </source>
</evidence>
<dbReference type="Proteomes" id="UP001143330">
    <property type="component" value="Unassembled WGS sequence"/>
</dbReference>
<accession>A0A9W6JYX3</accession>
<gene>
    <name evidence="1" type="ORF">GCM10017653_37820</name>
</gene>
<name>A0A9W6JYX3_9HYPH</name>
<dbReference type="AlphaFoldDB" id="A0A9W6JYX3"/>
<reference evidence="1" key="2">
    <citation type="submission" date="2023-01" db="EMBL/GenBank/DDBJ databases">
        <authorList>
            <person name="Sun Q."/>
            <person name="Evtushenko L."/>
        </authorList>
    </citation>
    <scope>NUCLEOTIDE SEQUENCE</scope>
    <source>
        <strain evidence="1">VKM B-2789</strain>
    </source>
</reference>
<keyword evidence="2" id="KW-1185">Reference proteome</keyword>